<accession>M3FYV6</accession>
<gene>
    <name evidence="2" type="ORF">SBD_0947</name>
</gene>
<dbReference type="EMBL" id="KB405056">
    <property type="protein sequence ID" value="EMF58275.1"/>
    <property type="molecule type" value="Genomic_DNA"/>
</dbReference>
<feature type="compositionally biased region" description="Basic and acidic residues" evidence="1">
    <location>
        <begin position="1"/>
        <end position="29"/>
    </location>
</feature>
<sequence length="86" mass="9298">MTERLTSESERLLDAAAASEKERRGEKPKGPSTSLHRKAVRTRCTAWKASRTAGPAAADVDEAAADPQCGACAERFRSPLQRVLLC</sequence>
<evidence type="ECO:0000313" key="3">
    <source>
        <dbReference type="Proteomes" id="UP000030760"/>
    </source>
</evidence>
<protein>
    <submittedName>
        <fullName evidence="2">Uncharacterized protein</fullName>
    </submittedName>
</protein>
<name>M3FYV6_9ACTN</name>
<proteinExistence type="predicted"/>
<organism evidence="2 3">
    <name type="scientific">Streptomyces bottropensis ATCC 25435</name>
    <dbReference type="NCBI Taxonomy" id="1054862"/>
    <lineage>
        <taxon>Bacteria</taxon>
        <taxon>Bacillati</taxon>
        <taxon>Actinomycetota</taxon>
        <taxon>Actinomycetes</taxon>
        <taxon>Kitasatosporales</taxon>
        <taxon>Streptomycetaceae</taxon>
        <taxon>Streptomyces</taxon>
    </lineage>
</organism>
<dbReference type="Proteomes" id="UP000030760">
    <property type="component" value="Unassembled WGS sequence"/>
</dbReference>
<evidence type="ECO:0000313" key="2">
    <source>
        <dbReference type="EMBL" id="EMF58275.1"/>
    </source>
</evidence>
<evidence type="ECO:0000256" key="1">
    <source>
        <dbReference type="SAM" id="MobiDB-lite"/>
    </source>
</evidence>
<feature type="region of interest" description="Disordered" evidence="1">
    <location>
        <begin position="1"/>
        <end position="40"/>
    </location>
</feature>
<dbReference type="AlphaFoldDB" id="M3FYV6"/>
<reference evidence="3" key="1">
    <citation type="journal article" date="2013" name="Genome Announc.">
        <title>Draft Genome Sequence of Streptomyces bottropensis ATCC 25435, a Bottromycin-Producing Actinomycete.</title>
        <authorList>
            <person name="Zhang H."/>
            <person name="Zhou W."/>
            <person name="Zhuang Y."/>
            <person name="Liang X."/>
            <person name="Liu T."/>
        </authorList>
    </citation>
    <scope>NUCLEOTIDE SEQUENCE [LARGE SCALE GENOMIC DNA]</scope>
    <source>
        <strain evidence="3">ATCC 25435</strain>
    </source>
</reference>